<dbReference type="AlphaFoldDB" id="A0AAV7QCN5"/>
<evidence type="ECO:0000313" key="2">
    <source>
        <dbReference type="EMBL" id="KAJ1136018.1"/>
    </source>
</evidence>
<dbReference type="Proteomes" id="UP001066276">
    <property type="component" value="Chromosome 6"/>
</dbReference>
<evidence type="ECO:0000256" key="1">
    <source>
        <dbReference type="SAM" id="MobiDB-lite"/>
    </source>
</evidence>
<keyword evidence="3" id="KW-1185">Reference proteome</keyword>
<proteinExistence type="predicted"/>
<accession>A0AAV7QCN5</accession>
<evidence type="ECO:0000313" key="3">
    <source>
        <dbReference type="Proteomes" id="UP001066276"/>
    </source>
</evidence>
<protein>
    <submittedName>
        <fullName evidence="2">Uncharacterized protein</fullName>
    </submittedName>
</protein>
<feature type="region of interest" description="Disordered" evidence="1">
    <location>
        <begin position="1"/>
        <end position="110"/>
    </location>
</feature>
<organism evidence="2 3">
    <name type="scientific">Pleurodeles waltl</name>
    <name type="common">Iberian ribbed newt</name>
    <dbReference type="NCBI Taxonomy" id="8319"/>
    <lineage>
        <taxon>Eukaryota</taxon>
        <taxon>Metazoa</taxon>
        <taxon>Chordata</taxon>
        <taxon>Craniata</taxon>
        <taxon>Vertebrata</taxon>
        <taxon>Euteleostomi</taxon>
        <taxon>Amphibia</taxon>
        <taxon>Batrachia</taxon>
        <taxon>Caudata</taxon>
        <taxon>Salamandroidea</taxon>
        <taxon>Salamandridae</taxon>
        <taxon>Pleurodelinae</taxon>
        <taxon>Pleurodeles</taxon>
    </lineage>
</organism>
<reference evidence="2" key="1">
    <citation type="journal article" date="2022" name="bioRxiv">
        <title>Sequencing and chromosome-scale assembly of the giantPleurodeles waltlgenome.</title>
        <authorList>
            <person name="Brown T."/>
            <person name="Elewa A."/>
            <person name="Iarovenko S."/>
            <person name="Subramanian E."/>
            <person name="Araus A.J."/>
            <person name="Petzold A."/>
            <person name="Susuki M."/>
            <person name="Suzuki K.-i.T."/>
            <person name="Hayashi T."/>
            <person name="Toyoda A."/>
            <person name="Oliveira C."/>
            <person name="Osipova E."/>
            <person name="Leigh N.D."/>
            <person name="Simon A."/>
            <person name="Yun M.H."/>
        </authorList>
    </citation>
    <scope>NUCLEOTIDE SEQUENCE</scope>
    <source>
        <strain evidence="2">20211129_DDA</strain>
        <tissue evidence="2">Liver</tissue>
    </source>
</reference>
<dbReference type="EMBL" id="JANPWB010000010">
    <property type="protein sequence ID" value="KAJ1136018.1"/>
    <property type="molecule type" value="Genomic_DNA"/>
</dbReference>
<feature type="compositionally biased region" description="Basic residues" evidence="1">
    <location>
        <begin position="100"/>
        <end position="110"/>
    </location>
</feature>
<name>A0AAV7QCN5_PLEWA</name>
<feature type="compositionally biased region" description="Low complexity" evidence="1">
    <location>
        <begin position="71"/>
        <end position="84"/>
    </location>
</feature>
<sequence length="110" mass="11260">MSKRPRQPALRSSMRAVQAPRAPTMGCRESTGPARTTHQLRPHPQAGAVLRAQSPGAEASTQSVVCSEGSDPGAGAGPDRAGTASLPPASIQATKGSSLARRHTRAGRAL</sequence>
<gene>
    <name evidence="2" type="ORF">NDU88_002445</name>
</gene>
<comment type="caution">
    <text evidence="2">The sequence shown here is derived from an EMBL/GenBank/DDBJ whole genome shotgun (WGS) entry which is preliminary data.</text>
</comment>